<proteinExistence type="predicted"/>
<reference evidence="3 4" key="1">
    <citation type="submission" date="2009-08" db="EMBL/GenBank/DDBJ databases">
        <authorList>
            <person name="Qin X."/>
            <person name="Bachman B."/>
            <person name="Battles P."/>
            <person name="Bell A."/>
            <person name="Bess C."/>
            <person name="Bickham C."/>
            <person name="Chaboub L."/>
            <person name="Chen D."/>
            <person name="Coyle M."/>
            <person name="Deiros D.R."/>
            <person name="Dinh H."/>
            <person name="Forbes L."/>
            <person name="Fowler G."/>
            <person name="Francisco L."/>
            <person name="Fu Q."/>
            <person name="Gubbala S."/>
            <person name="Hale W."/>
            <person name="Han Y."/>
            <person name="Hemphill L."/>
            <person name="Highlander S.K."/>
            <person name="Hirani K."/>
            <person name="Hogues M."/>
            <person name="Jackson L."/>
            <person name="Jakkamsetti A."/>
            <person name="Javaid M."/>
            <person name="Jiang H."/>
            <person name="Korchina V."/>
            <person name="Kovar C."/>
            <person name="Lara F."/>
            <person name="Lee S."/>
            <person name="Mata R."/>
            <person name="Mathew T."/>
            <person name="Moen C."/>
            <person name="Morales K."/>
            <person name="Munidasa M."/>
            <person name="Nazareth L."/>
            <person name="Ngo R."/>
            <person name="Nguyen L."/>
            <person name="Okwuonu G."/>
            <person name="Ongeri F."/>
            <person name="Patil S."/>
            <person name="Petrosino J."/>
            <person name="Pham C."/>
            <person name="Pham P."/>
            <person name="Pu L.-L."/>
            <person name="Puazo M."/>
            <person name="Raj R."/>
            <person name="Reid J."/>
            <person name="Rouhana J."/>
            <person name="Saada N."/>
            <person name="Shang Y."/>
            <person name="Simmons D."/>
            <person name="Thornton R."/>
            <person name="Warren J."/>
            <person name="Weissenberger G."/>
            <person name="Zhang J."/>
            <person name="Zhang L."/>
            <person name="Zhou C."/>
            <person name="Zhu D."/>
            <person name="Muzny D."/>
            <person name="Worley K."/>
            <person name="Gibbs R."/>
        </authorList>
    </citation>
    <scope>NUCLEOTIDE SEQUENCE [LARGE SCALE GENOMIC DNA]</scope>
    <source>
        <strain evidence="4">ATCC 15826 / DSM 8339 / NCTC 10426 / 6573</strain>
    </source>
</reference>
<evidence type="ECO:0008006" key="5">
    <source>
        <dbReference type="Google" id="ProtNLM"/>
    </source>
</evidence>
<protein>
    <recommendedName>
        <fullName evidence="5">DUF304 domain-containing protein</fullName>
    </recommendedName>
</protein>
<organism evidence="3 4">
    <name type="scientific">Cardiobacterium hominis (strain ATCC 15826 / DSM 8339 / NCTC 10426 / 6573)</name>
    <dbReference type="NCBI Taxonomy" id="638300"/>
    <lineage>
        <taxon>Bacteria</taxon>
        <taxon>Pseudomonadati</taxon>
        <taxon>Pseudomonadota</taxon>
        <taxon>Gammaproteobacteria</taxon>
        <taxon>Cardiobacteriales</taxon>
        <taxon>Cardiobacteriaceae</taxon>
        <taxon>Cardiobacterium</taxon>
    </lineage>
</organism>
<keyword evidence="2" id="KW-0812">Transmembrane</keyword>
<keyword evidence="4" id="KW-1185">Reference proteome</keyword>
<dbReference type="Proteomes" id="UP000004870">
    <property type="component" value="Unassembled WGS sequence"/>
</dbReference>
<name>C8NAJ2_CARH6</name>
<feature type="compositionally biased region" description="Polar residues" evidence="1">
    <location>
        <begin position="212"/>
        <end position="226"/>
    </location>
</feature>
<evidence type="ECO:0000313" key="4">
    <source>
        <dbReference type="Proteomes" id="UP000004870"/>
    </source>
</evidence>
<evidence type="ECO:0000256" key="2">
    <source>
        <dbReference type="SAM" id="Phobius"/>
    </source>
</evidence>
<accession>C8NAJ2</accession>
<evidence type="ECO:0000313" key="3">
    <source>
        <dbReference type="EMBL" id="EEV88323.1"/>
    </source>
</evidence>
<feature type="transmembrane region" description="Helical" evidence="2">
    <location>
        <begin position="67"/>
        <end position="86"/>
    </location>
</feature>
<evidence type="ECO:0000256" key="1">
    <source>
        <dbReference type="SAM" id="MobiDB-lite"/>
    </source>
</evidence>
<comment type="caution">
    <text evidence="3">The sequence shown here is derived from an EMBL/GenBank/DDBJ whole genome shotgun (WGS) entry which is preliminary data.</text>
</comment>
<gene>
    <name evidence="3" type="ORF">HMPREF0198_1520</name>
</gene>
<sequence length="232" mass="27700">MFGLSGYKNDERLCKKKLCRQEYLHEIERFWFNDAIIMFHRLLGGEMLKNLIDPNETILWQGKPHHFLYTLGNPLIYPFALCWGIFDLFFMTKFNAASHGIFPFMNFFMFLHLAPVWYALFSPVYRFFNWYRIDYALTDKRLYFTAGLIGLDITSAELPEVQNLRVYVGVMETLFKRGTIRFGNTNALRFVEKPYEVYKQIQQTAMDITTDRQFPNQLRPQENPGYQTRYKP</sequence>
<dbReference type="HOGENOM" id="CLU_1452333_0_0_6"/>
<dbReference type="EMBL" id="ACKY01000089">
    <property type="protein sequence ID" value="EEV88323.1"/>
    <property type="molecule type" value="Genomic_DNA"/>
</dbReference>
<dbReference type="AlphaFoldDB" id="C8NAJ2"/>
<keyword evidence="2" id="KW-0472">Membrane</keyword>
<keyword evidence="2" id="KW-1133">Transmembrane helix</keyword>
<feature type="transmembrane region" description="Helical" evidence="2">
    <location>
        <begin position="101"/>
        <end position="121"/>
    </location>
</feature>
<feature type="region of interest" description="Disordered" evidence="1">
    <location>
        <begin position="212"/>
        <end position="232"/>
    </location>
</feature>